<comment type="caution">
    <text evidence="2">The sequence shown here is derived from an EMBL/GenBank/DDBJ whole genome shotgun (WGS) entry which is preliminary data.</text>
</comment>
<evidence type="ECO:0000313" key="2">
    <source>
        <dbReference type="EMBL" id="MQM08772.1"/>
    </source>
</evidence>
<protein>
    <submittedName>
        <fullName evidence="2">Uncharacterized protein</fullName>
    </submittedName>
</protein>
<proteinExistence type="predicted"/>
<gene>
    <name evidence="2" type="ORF">Taro_041631</name>
</gene>
<feature type="signal peptide" evidence="1">
    <location>
        <begin position="1"/>
        <end position="33"/>
    </location>
</feature>
<dbReference type="EMBL" id="NMUH01004203">
    <property type="protein sequence ID" value="MQM08772.1"/>
    <property type="molecule type" value="Genomic_DNA"/>
</dbReference>
<keyword evidence="3" id="KW-1185">Reference proteome</keyword>
<evidence type="ECO:0000313" key="3">
    <source>
        <dbReference type="Proteomes" id="UP000652761"/>
    </source>
</evidence>
<feature type="non-terminal residue" evidence="2">
    <location>
        <position position="1"/>
    </location>
</feature>
<dbReference type="AlphaFoldDB" id="A0A843WEV1"/>
<sequence length="94" mass="10294">CGPQERLQGVSCLGTPLLLLLLLLAADQPRTLAAAAALQGLHAQSQREHLAQEERRRQEAEHLQMGVVTPSESNEPNLLLGAHRFKYTTNSAEE</sequence>
<feature type="chain" id="PRO_5032434436" evidence="1">
    <location>
        <begin position="34"/>
        <end position="94"/>
    </location>
</feature>
<accession>A0A843WEV1</accession>
<keyword evidence="1" id="KW-0732">Signal</keyword>
<name>A0A843WEV1_COLES</name>
<dbReference type="Proteomes" id="UP000652761">
    <property type="component" value="Unassembled WGS sequence"/>
</dbReference>
<reference evidence="2" key="1">
    <citation type="submission" date="2017-07" db="EMBL/GenBank/DDBJ databases">
        <title>Taro Niue Genome Assembly and Annotation.</title>
        <authorList>
            <person name="Atibalentja N."/>
            <person name="Keating K."/>
            <person name="Fields C.J."/>
        </authorList>
    </citation>
    <scope>NUCLEOTIDE SEQUENCE</scope>
    <source>
        <strain evidence="2">Niue_2</strain>
        <tissue evidence="2">Leaf</tissue>
    </source>
</reference>
<organism evidence="2 3">
    <name type="scientific">Colocasia esculenta</name>
    <name type="common">Wild taro</name>
    <name type="synonym">Arum esculentum</name>
    <dbReference type="NCBI Taxonomy" id="4460"/>
    <lineage>
        <taxon>Eukaryota</taxon>
        <taxon>Viridiplantae</taxon>
        <taxon>Streptophyta</taxon>
        <taxon>Embryophyta</taxon>
        <taxon>Tracheophyta</taxon>
        <taxon>Spermatophyta</taxon>
        <taxon>Magnoliopsida</taxon>
        <taxon>Liliopsida</taxon>
        <taxon>Araceae</taxon>
        <taxon>Aroideae</taxon>
        <taxon>Colocasieae</taxon>
        <taxon>Colocasia</taxon>
    </lineage>
</organism>
<evidence type="ECO:0000256" key="1">
    <source>
        <dbReference type="SAM" id="SignalP"/>
    </source>
</evidence>